<evidence type="ECO:0000313" key="1">
    <source>
        <dbReference type="EMBL" id="MCA6077938.1"/>
    </source>
</evidence>
<dbReference type="InterPro" id="IPR000801">
    <property type="entry name" value="Esterase-like"/>
</dbReference>
<proteinExistence type="predicted"/>
<accession>A0A9X1HTE8</accession>
<dbReference type="EMBL" id="JAIXNE010000005">
    <property type="protein sequence ID" value="MCA6077938.1"/>
    <property type="molecule type" value="Genomic_DNA"/>
</dbReference>
<keyword evidence="2" id="KW-1185">Reference proteome</keyword>
<dbReference type="Pfam" id="PF00756">
    <property type="entry name" value="Esterase"/>
    <property type="match status" value="1"/>
</dbReference>
<reference evidence="1" key="1">
    <citation type="submission" date="2021-09" db="EMBL/GenBank/DDBJ databases">
        <title>Fulvivirga sp. isolated from coastal sediment.</title>
        <authorList>
            <person name="Yu H."/>
        </authorList>
    </citation>
    <scope>NUCLEOTIDE SEQUENCE</scope>
    <source>
        <strain evidence="1">1062</strain>
    </source>
</reference>
<dbReference type="SUPFAM" id="SSF53474">
    <property type="entry name" value="alpha/beta-Hydrolases"/>
    <property type="match status" value="1"/>
</dbReference>
<evidence type="ECO:0008006" key="3">
    <source>
        <dbReference type="Google" id="ProtNLM"/>
    </source>
</evidence>
<dbReference type="PANTHER" id="PTHR48098">
    <property type="entry name" value="ENTEROCHELIN ESTERASE-RELATED"/>
    <property type="match status" value="1"/>
</dbReference>
<dbReference type="RefSeq" id="WP_225698801.1">
    <property type="nucleotide sequence ID" value="NZ_JAIXNE010000005.1"/>
</dbReference>
<dbReference type="PROSITE" id="PS51257">
    <property type="entry name" value="PROKAR_LIPOPROTEIN"/>
    <property type="match status" value="1"/>
</dbReference>
<evidence type="ECO:0000313" key="2">
    <source>
        <dbReference type="Proteomes" id="UP001139409"/>
    </source>
</evidence>
<dbReference type="PANTHER" id="PTHR48098:SF3">
    <property type="entry name" value="IRON(III) ENTEROBACTIN ESTERASE"/>
    <property type="match status" value="1"/>
</dbReference>
<sequence length="578" mass="66408">MKFFRAPLFYIIIALLLSCEQGIDETSFAEIEINYGDDLAVPAGFDGRLLIIFAANTDSEPRFQVRDDVKTAQIFGIDVNDWHPGEPVRLDDNAYGYPVEKFSDFPSGTYSVQAVLHKYDTFNLAPGKTVLLPMDQGEGQHWNRSPKNLYSVPVSIDLTDNLKAGITLTEEIPAIEPASDSEYIKHVRLKSEMLTEFWGRDMYLQANVLVPHDYDPSGNTRYPVMIFHGHFPYTIGGFRTEPPTADPNDNVYNERFGITGYEYIQQKEAYDFYQRWVSPDFPRFIVLEIQHQNPYYDDSYAVNSANLGPYGDAITYELLPHVEKMYNGVGEGWGRFLYGGSTGGWEALAVQVMYPDEYNGCFAACPDPIDFRAYTVVNIYEDDNAYYQEGEFMKIARPGHRDNKGHVSTTIARANQRELALGSNSRSGDQWDIWQAVYSPMGEDGYPKPIWDKITGKIDHEVAEYWKENYDLRFIMERDWEEKGEKWKGKIHIYCGDMDNYYLNNAVVLTEQFLESTTNPYYAGEVDYGDGQEHCWNGDQENPNYISRLRYNTMYLPKIRERLKATAPSGNRLANWGF</sequence>
<comment type="caution">
    <text evidence="1">The sequence shown here is derived from an EMBL/GenBank/DDBJ whole genome shotgun (WGS) entry which is preliminary data.</text>
</comment>
<dbReference type="InterPro" id="IPR029058">
    <property type="entry name" value="AB_hydrolase_fold"/>
</dbReference>
<dbReference type="AlphaFoldDB" id="A0A9X1HTE8"/>
<dbReference type="InterPro" id="IPR050583">
    <property type="entry name" value="Mycobacterial_A85_antigen"/>
</dbReference>
<protein>
    <recommendedName>
        <fullName evidence="3">Esterase</fullName>
    </recommendedName>
</protein>
<dbReference type="Proteomes" id="UP001139409">
    <property type="component" value="Unassembled WGS sequence"/>
</dbReference>
<organism evidence="1 2">
    <name type="scientific">Fulvivirga sedimenti</name>
    <dbReference type="NCBI Taxonomy" id="2879465"/>
    <lineage>
        <taxon>Bacteria</taxon>
        <taxon>Pseudomonadati</taxon>
        <taxon>Bacteroidota</taxon>
        <taxon>Cytophagia</taxon>
        <taxon>Cytophagales</taxon>
        <taxon>Fulvivirgaceae</taxon>
        <taxon>Fulvivirga</taxon>
    </lineage>
</organism>
<dbReference type="Gene3D" id="3.40.50.1820">
    <property type="entry name" value="alpha/beta hydrolase"/>
    <property type="match status" value="1"/>
</dbReference>
<gene>
    <name evidence="1" type="ORF">LDX50_23885</name>
</gene>
<name>A0A9X1HTE8_9BACT</name>